<evidence type="ECO:0000256" key="2">
    <source>
        <dbReference type="ARBA" id="ARBA00022840"/>
    </source>
</evidence>
<dbReference type="SUPFAM" id="SSF56112">
    <property type="entry name" value="Protein kinase-like (PK-like)"/>
    <property type="match status" value="1"/>
</dbReference>
<name>A0A2G2WJT4_CAPBA</name>
<dbReference type="InterPro" id="IPR000719">
    <property type="entry name" value="Prot_kinase_dom"/>
</dbReference>
<dbReference type="GO" id="GO:0004674">
    <property type="term" value="F:protein serine/threonine kinase activity"/>
    <property type="evidence" value="ECO:0007669"/>
    <property type="project" value="TreeGrafter"/>
</dbReference>
<evidence type="ECO:0000256" key="1">
    <source>
        <dbReference type="ARBA" id="ARBA00022741"/>
    </source>
</evidence>
<dbReference type="GO" id="GO:0007166">
    <property type="term" value="P:cell surface receptor signaling pathway"/>
    <property type="evidence" value="ECO:0007669"/>
    <property type="project" value="InterPro"/>
</dbReference>
<gene>
    <name evidence="4" type="ORF">CQW23_14664</name>
</gene>
<keyword evidence="1" id="KW-0547">Nucleotide-binding</keyword>
<evidence type="ECO:0000259" key="3">
    <source>
        <dbReference type="PROSITE" id="PS50011"/>
    </source>
</evidence>
<accession>A0A2G2WJT4</accession>
<dbReference type="PANTHER" id="PTHR27005">
    <property type="entry name" value="WALL-ASSOCIATED RECEPTOR KINASE-LIKE 21"/>
    <property type="match status" value="1"/>
</dbReference>
<dbReference type="GO" id="GO:0005524">
    <property type="term" value="F:ATP binding"/>
    <property type="evidence" value="ECO:0007669"/>
    <property type="project" value="UniProtKB-KW"/>
</dbReference>
<keyword evidence="2" id="KW-0067">ATP-binding</keyword>
<evidence type="ECO:0000313" key="4">
    <source>
        <dbReference type="EMBL" id="PHT45506.1"/>
    </source>
</evidence>
<dbReference type="Pfam" id="PF00069">
    <property type="entry name" value="Pkinase"/>
    <property type="match status" value="1"/>
</dbReference>
<organism evidence="4 5">
    <name type="scientific">Capsicum baccatum</name>
    <name type="common">Peruvian pepper</name>
    <dbReference type="NCBI Taxonomy" id="33114"/>
    <lineage>
        <taxon>Eukaryota</taxon>
        <taxon>Viridiplantae</taxon>
        <taxon>Streptophyta</taxon>
        <taxon>Embryophyta</taxon>
        <taxon>Tracheophyta</taxon>
        <taxon>Spermatophyta</taxon>
        <taxon>Magnoliopsida</taxon>
        <taxon>eudicotyledons</taxon>
        <taxon>Gunneridae</taxon>
        <taxon>Pentapetalae</taxon>
        <taxon>asterids</taxon>
        <taxon>lamiids</taxon>
        <taxon>Solanales</taxon>
        <taxon>Solanaceae</taxon>
        <taxon>Solanoideae</taxon>
        <taxon>Capsiceae</taxon>
        <taxon>Capsicum</taxon>
    </lineage>
</organism>
<feature type="domain" description="Protein kinase" evidence="3">
    <location>
        <begin position="1"/>
        <end position="303"/>
    </location>
</feature>
<dbReference type="OrthoDB" id="75710at2759"/>
<dbReference type="InterPro" id="IPR011009">
    <property type="entry name" value="Kinase-like_dom_sf"/>
</dbReference>
<sequence length="303" mass="34945">MDSSPLAFHNGSMRLTSLRQLDDQEARVSLIIVSVRVSEVSECNRVVALEVIIIESLQIEERVKRLILEITKSVFKDQVPEKEEKSYIFSNPILKRNLKNQICCTNIYLLEDNHGDQTRKSLSWSNRLRIANEIASAIVYLHTECRTPIIHRYIKPSKVIIDQNTGVAKIVNFSLSASLPPGKLEVEDKVNGTIGYLPPEEMIYLENLPSNVVGRYIKEDNVMDIADAGILEEHGFEIRQQLKDYLELVKKCTADNRENRPYMIYDARELRRIENCYHYWLKLNNATSLDEFGLQGEMDLDEE</sequence>
<proteinExistence type="predicted"/>
<protein>
    <recommendedName>
        <fullName evidence="3">Protein kinase domain-containing protein</fullName>
    </recommendedName>
</protein>
<dbReference type="PROSITE" id="PS50011">
    <property type="entry name" value="PROTEIN_KINASE_DOM"/>
    <property type="match status" value="1"/>
</dbReference>
<dbReference type="InterPro" id="IPR045274">
    <property type="entry name" value="WAK-like"/>
</dbReference>
<dbReference type="AlphaFoldDB" id="A0A2G2WJT4"/>
<dbReference type="Gene3D" id="1.10.510.10">
    <property type="entry name" value="Transferase(Phosphotransferase) domain 1"/>
    <property type="match status" value="1"/>
</dbReference>
<comment type="caution">
    <text evidence="4">The sequence shown here is derived from an EMBL/GenBank/DDBJ whole genome shotgun (WGS) entry which is preliminary data.</text>
</comment>
<dbReference type="GO" id="GO:0005886">
    <property type="term" value="C:plasma membrane"/>
    <property type="evidence" value="ECO:0007669"/>
    <property type="project" value="TreeGrafter"/>
</dbReference>
<keyword evidence="5" id="KW-1185">Reference proteome</keyword>
<reference evidence="4 5" key="1">
    <citation type="journal article" date="2017" name="Genome Biol.">
        <title>New reference genome sequences of hot pepper reveal the massive evolution of plant disease-resistance genes by retroduplication.</title>
        <authorList>
            <person name="Kim S."/>
            <person name="Park J."/>
            <person name="Yeom S.I."/>
            <person name="Kim Y.M."/>
            <person name="Seo E."/>
            <person name="Kim K.T."/>
            <person name="Kim M.S."/>
            <person name="Lee J.M."/>
            <person name="Cheong K."/>
            <person name="Shin H.S."/>
            <person name="Kim S.B."/>
            <person name="Han K."/>
            <person name="Lee J."/>
            <person name="Park M."/>
            <person name="Lee H.A."/>
            <person name="Lee H.Y."/>
            <person name="Lee Y."/>
            <person name="Oh S."/>
            <person name="Lee J.H."/>
            <person name="Choi E."/>
            <person name="Choi E."/>
            <person name="Lee S.E."/>
            <person name="Jeon J."/>
            <person name="Kim H."/>
            <person name="Choi G."/>
            <person name="Song H."/>
            <person name="Lee J."/>
            <person name="Lee S.C."/>
            <person name="Kwon J.K."/>
            <person name="Lee H.Y."/>
            <person name="Koo N."/>
            <person name="Hong Y."/>
            <person name="Kim R.W."/>
            <person name="Kang W.H."/>
            <person name="Huh J.H."/>
            <person name="Kang B.C."/>
            <person name="Yang T.J."/>
            <person name="Lee Y.H."/>
            <person name="Bennetzen J.L."/>
            <person name="Choi D."/>
        </authorList>
    </citation>
    <scope>NUCLEOTIDE SEQUENCE [LARGE SCALE GENOMIC DNA]</scope>
    <source>
        <strain evidence="5">cv. PBC81</strain>
    </source>
</reference>
<reference evidence="5" key="2">
    <citation type="journal article" date="2017" name="J. Anim. Genet.">
        <title>Multiple reference genome sequences of hot pepper reveal the massive evolution of plant disease resistance genes by retroduplication.</title>
        <authorList>
            <person name="Kim S."/>
            <person name="Park J."/>
            <person name="Yeom S.-I."/>
            <person name="Kim Y.-M."/>
            <person name="Seo E."/>
            <person name="Kim K.-T."/>
            <person name="Kim M.-S."/>
            <person name="Lee J.M."/>
            <person name="Cheong K."/>
            <person name="Shin H.-S."/>
            <person name="Kim S.-B."/>
            <person name="Han K."/>
            <person name="Lee J."/>
            <person name="Park M."/>
            <person name="Lee H.-A."/>
            <person name="Lee H.-Y."/>
            <person name="Lee Y."/>
            <person name="Oh S."/>
            <person name="Lee J.H."/>
            <person name="Choi E."/>
            <person name="Choi E."/>
            <person name="Lee S.E."/>
            <person name="Jeon J."/>
            <person name="Kim H."/>
            <person name="Choi G."/>
            <person name="Song H."/>
            <person name="Lee J."/>
            <person name="Lee S.-C."/>
            <person name="Kwon J.-K."/>
            <person name="Lee H.-Y."/>
            <person name="Koo N."/>
            <person name="Hong Y."/>
            <person name="Kim R.W."/>
            <person name="Kang W.-H."/>
            <person name="Huh J.H."/>
            <person name="Kang B.-C."/>
            <person name="Yang T.-J."/>
            <person name="Lee Y.-H."/>
            <person name="Bennetzen J.L."/>
            <person name="Choi D."/>
        </authorList>
    </citation>
    <scope>NUCLEOTIDE SEQUENCE [LARGE SCALE GENOMIC DNA]</scope>
    <source>
        <strain evidence="5">cv. PBC81</strain>
    </source>
</reference>
<dbReference type="EMBL" id="MLFT02000006">
    <property type="protein sequence ID" value="PHT45506.1"/>
    <property type="molecule type" value="Genomic_DNA"/>
</dbReference>
<evidence type="ECO:0000313" key="5">
    <source>
        <dbReference type="Proteomes" id="UP000224567"/>
    </source>
</evidence>
<dbReference type="Proteomes" id="UP000224567">
    <property type="component" value="Unassembled WGS sequence"/>
</dbReference>
<dbReference type="PANTHER" id="PTHR27005:SF311">
    <property type="entry name" value="NON-FUNCTIONAL PSEUDOKINASE ZED1-LIKE"/>
    <property type="match status" value="1"/>
</dbReference>